<dbReference type="RefSeq" id="WP_092693798.1">
    <property type="nucleotide sequence ID" value="NZ_FOGU01000006.1"/>
</dbReference>
<accession>A0A1H9V0M1</accession>
<evidence type="ECO:0000313" key="2">
    <source>
        <dbReference type="EMBL" id="SES15320.1"/>
    </source>
</evidence>
<gene>
    <name evidence="2" type="ORF">SAMN04490244_106159</name>
</gene>
<protein>
    <recommendedName>
        <fullName evidence="4">DUF4177 domain-containing protein</fullName>
    </recommendedName>
</protein>
<proteinExistence type="predicted"/>
<reference evidence="2 3" key="1">
    <citation type="submission" date="2016-10" db="EMBL/GenBank/DDBJ databases">
        <authorList>
            <person name="de Groot N.N."/>
        </authorList>
    </citation>
    <scope>NUCLEOTIDE SEQUENCE [LARGE SCALE GENOMIC DNA]</scope>
    <source>
        <strain evidence="2 3">DSM 23042</strain>
    </source>
</reference>
<evidence type="ECO:0008006" key="4">
    <source>
        <dbReference type="Google" id="ProtNLM"/>
    </source>
</evidence>
<evidence type="ECO:0000256" key="1">
    <source>
        <dbReference type="SAM" id="MobiDB-lite"/>
    </source>
</evidence>
<dbReference type="STRING" id="641238.SAMN04490244_106159"/>
<organism evidence="2 3">
    <name type="scientific">Tranquillimonas rosea</name>
    <dbReference type="NCBI Taxonomy" id="641238"/>
    <lineage>
        <taxon>Bacteria</taxon>
        <taxon>Pseudomonadati</taxon>
        <taxon>Pseudomonadota</taxon>
        <taxon>Alphaproteobacteria</taxon>
        <taxon>Rhodobacterales</taxon>
        <taxon>Roseobacteraceae</taxon>
        <taxon>Tranquillimonas</taxon>
    </lineage>
</organism>
<evidence type="ECO:0000313" key="3">
    <source>
        <dbReference type="Proteomes" id="UP000198885"/>
    </source>
</evidence>
<feature type="region of interest" description="Disordered" evidence="1">
    <location>
        <begin position="83"/>
        <end position="139"/>
    </location>
</feature>
<dbReference type="Proteomes" id="UP000198885">
    <property type="component" value="Unassembled WGS sequence"/>
</dbReference>
<keyword evidence="3" id="KW-1185">Reference proteome</keyword>
<dbReference type="OrthoDB" id="7658888at2"/>
<dbReference type="AlphaFoldDB" id="A0A1H9V0M1"/>
<sequence>MRYEYRVIAAPKAAPKAKGVKGVDERFALAMAEAINNEAAAGWEYVRAESLPCAASGGFLSRKKREETMQHMLIFRRQIGHGAREDYLAESPPPEAMAQELRPVETGPADPVDSAAEPRLGPARRDADSNVRPIPGPQR</sequence>
<dbReference type="EMBL" id="FOGU01000006">
    <property type="protein sequence ID" value="SES15320.1"/>
    <property type="molecule type" value="Genomic_DNA"/>
</dbReference>
<name>A0A1H9V0M1_9RHOB</name>